<feature type="region of interest" description="Disordered" evidence="1">
    <location>
        <begin position="1"/>
        <end position="28"/>
    </location>
</feature>
<feature type="compositionally biased region" description="Polar residues" evidence="1">
    <location>
        <begin position="358"/>
        <end position="372"/>
    </location>
</feature>
<evidence type="ECO:0000313" key="3">
    <source>
        <dbReference type="Proteomes" id="UP000478008"/>
    </source>
</evidence>
<feature type="compositionally biased region" description="Basic and acidic residues" evidence="1">
    <location>
        <begin position="526"/>
        <end position="539"/>
    </location>
</feature>
<feature type="region of interest" description="Disordered" evidence="1">
    <location>
        <begin position="780"/>
        <end position="804"/>
    </location>
</feature>
<sequence>MIRLPVSAGKSHFIDSTGLNGMQSDDDEILSMVPGSKMRIIHETQSSVSSRSDNNSGSAGGTQVEKKAEETKERIPTSSLFVSDTQTPDGDSGNLQVADSGKSDSPASKKNSQKSLGQLFVPAGTPEEAHDDIEDGSLNDSDILLDSSSDELDHVFDGSVRTVPLGKSKPLRVERALFEEGAKRKKEMKKANVQEETQKFLEQHLSLKSKKEKIKEKIKEPVDVDVILLDDDDEYDNGSHITKKDDDKSKNVDYDQSDYIIDLDFLDEPDSDNKAPGKVKNDTTVKQDVVINASNDVDKATESKKENLENKAEPAPIEKHTKVNKSSNDKTVKNSKVESSGKGNKSHSLKNEKHTSKVNHSLNSKDVNVNNTKKSEKVSSAAKNTQISMDSKHVGDTLNGASVLSEKESFHKKYSSNEKDSSKDKTTSEGKKNSNSQVKDKVPKDKNSITKNSVIKSLISDFPSVSDDKDESSETVHSNDLEISDSEEMSVDKNVRAPSGFKSSLEQEKEGKKGPKDTGISNNGSSKDKDVKKTMEKKSASKPVFFNHKNEEKHHGRKKQKDSTKSNVSKTSNGSYPAPLSSRTRSATRKPVVIDLTSEDEIETLDSESDESESQEEVDSDGPIVKNAEGVELDGRVKSLLKQLNYSKKEPLDVHSFLSLQKNDKNSTIQKEKVIPHKSEGQIQNDLSASKGHSSRKMHTYKEKRNESHHKLADSKADNTKQKHLKQSKSSHKKKPEVAPNKKKRNLKDNSVKIARGGKKNTGKKNVTYSDIASLLRLRTSKGKKAKPAKQKTPPKIVKRKQSNAPVPVYSTSCIHCLIRGRSRYCNRNYPCDFCEKDSLTCRYPRSSRVINQREIDSYAKMLSLQDLGIEIESLDSTSSNDSEVVTERNENVAIEKAIRLKDEANHGILKGKAKRTHGKKRKRAKTGSEKPKKMARNALKTSNHKKQALEKQHSSSPESIDDEQFVDASNEISDPGEDADEEDDDFRNENGSTDKKDKKVRKSTKNVKKGRKKKTTKKKKKTVAEVLGLDEDEENEEVMKEIAGSNKQALQMLHELSFGSRDLRELFERYGTRSKRQATRENYIDIPEGNESDLSEGEKAYKKAEDAAEPLILSEDETERRMLRGQLPPTFVESMRQQQQPAYNSDQSDDFGSDSN</sequence>
<evidence type="ECO:0000313" key="2">
    <source>
        <dbReference type="EMBL" id="VUG20408.1"/>
    </source>
</evidence>
<feature type="region of interest" description="Disordered" evidence="1">
    <location>
        <begin position="906"/>
        <end position="1024"/>
    </location>
</feature>
<feature type="region of interest" description="Disordered" evidence="1">
    <location>
        <begin position="1074"/>
        <end position="1157"/>
    </location>
</feature>
<dbReference type="Proteomes" id="UP000478008">
    <property type="component" value="Unassembled WGS sequence"/>
</dbReference>
<feature type="compositionally biased region" description="Basic and acidic residues" evidence="1">
    <location>
        <begin position="271"/>
        <end position="285"/>
    </location>
</feature>
<proteinExistence type="predicted"/>
<feature type="compositionally biased region" description="Basic and acidic residues" evidence="1">
    <location>
        <begin position="700"/>
        <end position="721"/>
    </location>
</feature>
<feature type="compositionally biased region" description="Basic residues" evidence="1">
    <location>
        <begin position="999"/>
        <end position="1022"/>
    </location>
</feature>
<feature type="compositionally biased region" description="Polar residues" evidence="1">
    <location>
        <begin position="681"/>
        <end position="692"/>
    </location>
</feature>
<dbReference type="EMBL" id="CABFWN010000008">
    <property type="protein sequence ID" value="VUG20408.1"/>
    <property type="molecule type" value="Genomic_DNA"/>
</dbReference>
<feature type="compositionally biased region" description="Acidic residues" evidence="1">
    <location>
        <begin position="597"/>
        <end position="620"/>
    </location>
</feature>
<feature type="compositionally biased region" description="Polar residues" evidence="1">
    <location>
        <begin position="1136"/>
        <end position="1147"/>
    </location>
</feature>
<feature type="compositionally biased region" description="Acidic residues" evidence="1">
    <location>
        <begin position="975"/>
        <end position="987"/>
    </location>
</feature>
<dbReference type="AlphaFoldDB" id="A0A7D9H4P3"/>
<feature type="compositionally biased region" description="Basic and acidic residues" evidence="1">
    <location>
        <begin position="1097"/>
        <end position="1107"/>
    </location>
</feature>
<feature type="region of interest" description="Disordered" evidence="1">
    <location>
        <begin position="658"/>
        <end position="768"/>
    </location>
</feature>
<reference evidence="2 3" key="1">
    <citation type="submission" date="2019-07" db="EMBL/GenBank/DDBJ databases">
        <authorList>
            <person name="Friedrich A."/>
            <person name="Schacherer J."/>
        </authorList>
    </citation>
    <scope>NUCLEOTIDE SEQUENCE [LARGE SCALE GENOMIC DNA]</scope>
</reference>
<feature type="compositionally biased region" description="Polar residues" evidence="1">
    <location>
        <begin position="76"/>
        <end position="115"/>
    </location>
</feature>
<feature type="compositionally biased region" description="Basic and acidic residues" evidence="1">
    <location>
        <begin position="64"/>
        <end position="75"/>
    </location>
</feature>
<accession>A0A7D9H4P3</accession>
<feature type="compositionally biased region" description="Acidic residues" evidence="1">
    <location>
        <begin position="1148"/>
        <end position="1157"/>
    </location>
</feature>
<keyword evidence="3" id="KW-1185">Reference proteome</keyword>
<protein>
    <submittedName>
        <fullName evidence="2">DEBR0S8_01046g1_1</fullName>
    </submittedName>
</protein>
<feature type="region of interest" description="Disordered" evidence="1">
    <location>
        <begin position="126"/>
        <end position="145"/>
    </location>
</feature>
<feature type="compositionally biased region" description="Polar residues" evidence="1">
    <location>
        <begin position="565"/>
        <end position="585"/>
    </location>
</feature>
<organism evidence="2 3">
    <name type="scientific">Dekkera bruxellensis</name>
    <name type="common">Brettanomyces custersii</name>
    <dbReference type="NCBI Taxonomy" id="5007"/>
    <lineage>
        <taxon>Eukaryota</taxon>
        <taxon>Fungi</taxon>
        <taxon>Dikarya</taxon>
        <taxon>Ascomycota</taxon>
        <taxon>Saccharomycotina</taxon>
        <taxon>Pichiomycetes</taxon>
        <taxon>Pichiales</taxon>
        <taxon>Pichiaceae</taxon>
        <taxon>Brettanomyces</taxon>
    </lineage>
</organism>
<evidence type="ECO:0000256" key="1">
    <source>
        <dbReference type="SAM" id="MobiDB-lite"/>
    </source>
</evidence>
<feature type="region of interest" description="Disordered" evidence="1">
    <location>
        <begin position="44"/>
        <end position="115"/>
    </location>
</feature>
<feature type="compositionally biased region" description="Low complexity" evidence="1">
    <location>
        <begin position="46"/>
        <end position="57"/>
    </location>
</feature>
<feature type="compositionally biased region" description="Basic residues" evidence="1">
    <location>
        <begin position="910"/>
        <end position="926"/>
    </location>
</feature>
<feature type="compositionally biased region" description="Basic residues" evidence="1">
    <location>
        <begin position="722"/>
        <end position="746"/>
    </location>
</feature>
<feature type="compositionally biased region" description="Basic and acidic residues" evidence="1">
    <location>
        <begin position="662"/>
        <end position="680"/>
    </location>
</feature>
<feature type="compositionally biased region" description="Basic and acidic residues" evidence="1">
    <location>
        <begin position="505"/>
        <end position="516"/>
    </location>
</feature>
<name>A0A7D9H4P3_DEKBR</name>
<feature type="compositionally biased region" description="Basic and acidic residues" evidence="1">
    <location>
        <begin position="242"/>
        <end position="253"/>
    </location>
</feature>
<feature type="compositionally biased region" description="Basic residues" evidence="1">
    <location>
        <begin position="780"/>
        <end position="790"/>
    </location>
</feature>
<feature type="compositionally biased region" description="Basic and acidic residues" evidence="1">
    <location>
        <begin position="405"/>
        <end position="448"/>
    </location>
</feature>
<feature type="compositionally biased region" description="Basic and acidic residues" evidence="1">
    <location>
        <begin position="296"/>
        <end position="336"/>
    </location>
</feature>
<gene>
    <name evidence="2" type="ORF">DEBR0S8_01046G</name>
</gene>
<feature type="region of interest" description="Disordered" evidence="1">
    <location>
        <begin position="229"/>
        <end position="630"/>
    </location>
</feature>